<dbReference type="InterPro" id="IPR001646">
    <property type="entry name" value="5peptide_repeat"/>
</dbReference>
<dbReference type="RefSeq" id="WP_125068229.1">
    <property type="nucleotide sequence ID" value="NZ_CP032548.1"/>
</dbReference>
<dbReference type="Pfam" id="PF13576">
    <property type="entry name" value="Pentapeptide_3"/>
    <property type="match status" value="1"/>
</dbReference>
<keyword evidence="1" id="KW-0472">Membrane</keyword>
<feature type="transmembrane region" description="Helical" evidence="1">
    <location>
        <begin position="314"/>
        <end position="333"/>
    </location>
</feature>
<reference evidence="2 3" key="1">
    <citation type="submission" date="2018-09" db="EMBL/GenBank/DDBJ databases">
        <title>Insights into the microbiota of Asian seabass (Lates calcarifer) with tenacibaculosis symptoms and description of sp. nov. Tenacibaculum singaporense.</title>
        <authorList>
            <person name="Miyake S."/>
            <person name="Soh M."/>
            <person name="Azman M.N."/>
            <person name="Ngoh S.Y."/>
            <person name="Orban L."/>
        </authorList>
    </citation>
    <scope>NUCLEOTIDE SEQUENCE [LARGE SCALE GENOMIC DNA]</scope>
    <source>
        <strain evidence="2 3">DSM 106434</strain>
    </source>
</reference>
<organism evidence="2 3">
    <name type="scientific">Tenacibaculum singaporense</name>
    <dbReference type="NCBI Taxonomy" id="2358479"/>
    <lineage>
        <taxon>Bacteria</taxon>
        <taxon>Pseudomonadati</taxon>
        <taxon>Bacteroidota</taxon>
        <taxon>Flavobacteriia</taxon>
        <taxon>Flavobacteriales</taxon>
        <taxon>Flavobacteriaceae</taxon>
        <taxon>Tenacibaculum</taxon>
    </lineage>
</organism>
<evidence type="ECO:0000313" key="2">
    <source>
        <dbReference type="EMBL" id="AZJ36439.1"/>
    </source>
</evidence>
<keyword evidence="1" id="KW-0812">Transmembrane</keyword>
<dbReference type="KEGG" id="tsig:D6T69_13275"/>
<dbReference type="EMBL" id="CP032548">
    <property type="protein sequence ID" value="AZJ36439.1"/>
    <property type="molecule type" value="Genomic_DNA"/>
</dbReference>
<protein>
    <recommendedName>
        <fullName evidence="4">Pentapeptide repeat-containing protein</fullName>
    </recommendedName>
</protein>
<name>A0A3Q8RSD9_9FLAO</name>
<evidence type="ECO:0000256" key="1">
    <source>
        <dbReference type="SAM" id="Phobius"/>
    </source>
</evidence>
<accession>A0A3Q8RSD9</accession>
<evidence type="ECO:0000313" key="3">
    <source>
        <dbReference type="Proteomes" id="UP000274593"/>
    </source>
</evidence>
<dbReference type="AlphaFoldDB" id="A0A3Q8RSD9"/>
<dbReference type="Proteomes" id="UP000274593">
    <property type="component" value="Chromosome"/>
</dbReference>
<gene>
    <name evidence="2" type="ORF">D6T69_13275</name>
</gene>
<keyword evidence="1" id="KW-1133">Transmembrane helix</keyword>
<sequence length="400" mass="47559">MTYNELINQGVNKNNITHKEEDGVQIFSIKITYFNNESEKLNKIYKASLDVLNIKKDQDEYRIIIDNSINITSKNITRYNFNECTFIQSVYFINCVFLEDISFKNCHFKADLSFNNSTFNDNIRFHRSTFHKDAIFLNTTFNKLVDFYWARFKSNQQFHLTDFLDRAIFSNATFEKQTQFLYNKVKSSTMISFENASFKGALDLSRANFKCQLHFWNVETNHTPDEYWLCSSDNINKKEVDDIVAYRRMRETFRIIKNEFKSSGNLINSLEFKKKEMFIYEKELKVDNNSKMNDQIIVFFNSISNDFGTKWGKGVLFTFAAALFFYLLFLWSISEYLVFSWDGTGKTIRHYFEFLNITIWKFKPFGIEDYGSPYVILFVGKIFIGYGYFQTIQAFRKYSK</sequence>
<proteinExistence type="predicted"/>
<keyword evidence="3" id="KW-1185">Reference proteome</keyword>
<evidence type="ECO:0008006" key="4">
    <source>
        <dbReference type="Google" id="ProtNLM"/>
    </source>
</evidence>
<feature type="transmembrane region" description="Helical" evidence="1">
    <location>
        <begin position="370"/>
        <end position="389"/>
    </location>
</feature>